<dbReference type="EMBL" id="CAJFDH010000002">
    <property type="protein sequence ID" value="CAD5209232.1"/>
    <property type="molecule type" value="Genomic_DNA"/>
</dbReference>
<comment type="caution">
    <text evidence="2">The sequence shown here is derived from an EMBL/GenBank/DDBJ whole genome shotgun (WGS) entry which is preliminary data.</text>
</comment>
<keyword evidence="3" id="KW-1185">Reference proteome</keyword>
<dbReference type="Proteomes" id="UP000783686">
    <property type="component" value="Unassembled WGS sequence"/>
</dbReference>
<proteinExistence type="predicted"/>
<feature type="signal peptide" evidence="1">
    <location>
        <begin position="1"/>
        <end position="18"/>
    </location>
</feature>
<evidence type="ECO:0000313" key="3">
    <source>
        <dbReference type="Proteomes" id="UP000614601"/>
    </source>
</evidence>
<reference evidence="2" key="1">
    <citation type="submission" date="2020-09" db="EMBL/GenBank/DDBJ databases">
        <authorList>
            <person name="Kikuchi T."/>
        </authorList>
    </citation>
    <scope>NUCLEOTIDE SEQUENCE</scope>
    <source>
        <strain evidence="2">SH1</strain>
    </source>
</reference>
<evidence type="ECO:0000313" key="2">
    <source>
        <dbReference type="EMBL" id="CAD5209232.1"/>
    </source>
</evidence>
<keyword evidence="1" id="KW-0732">Signal</keyword>
<name>A0A811K0A5_9BILA</name>
<sequence length="248" mass="28011">MWLLQAILFGLSFSTLHGYDMTHRINIWDGRLPITCPPYSIVTHDGQTCLFRSHYDYCPEDSFWIRTAQHTGMIVYREQDNITKFAWEMAAIHLSCGQYSDEKFAFWYESSSKKHSFVHCGGGSREASDLNGKYHPVCSVKRWAPYNETTVSVAEVADDFHHYYVTYEAGGDNGIFPYSNKFVEAVNSKAVVSTSIRKEGDKLFSTNGYGVQGGGKYDKMVDKACLFAEGTCAGVTSKNKFQETARID</sequence>
<dbReference type="Proteomes" id="UP000614601">
    <property type="component" value="Unassembled WGS sequence"/>
</dbReference>
<accession>A0A811K0A5</accession>
<gene>
    <name evidence="2" type="ORF">BOKJ2_LOCUS2577</name>
</gene>
<dbReference type="AlphaFoldDB" id="A0A811K0A5"/>
<evidence type="ECO:0000256" key="1">
    <source>
        <dbReference type="SAM" id="SignalP"/>
    </source>
</evidence>
<organism evidence="2 3">
    <name type="scientific">Bursaphelenchus okinawaensis</name>
    <dbReference type="NCBI Taxonomy" id="465554"/>
    <lineage>
        <taxon>Eukaryota</taxon>
        <taxon>Metazoa</taxon>
        <taxon>Ecdysozoa</taxon>
        <taxon>Nematoda</taxon>
        <taxon>Chromadorea</taxon>
        <taxon>Rhabditida</taxon>
        <taxon>Tylenchina</taxon>
        <taxon>Tylenchomorpha</taxon>
        <taxon>Aphelenchoidea</taxon>
        <taxon>Aphelenchoididae</taxon>
        <taxon>Bursaphelenchus</taxon>
    </lineage>
</organism>
<protein>
    <submittedName>
        <fullName evidence="2">Uncharacterized protein</fullName>
    </submittedName>
</protein>
<feature type="chain" id="PRO_5036220825" evidence="1">
    <location>
        <begin position="19"/>
        <end position="248"/>
    </location>
</feature>
<dbReference type="EMBL" id="CAJFCW020000002">
    <property type="protein sequence ID" value="CAG9088799.1"/>
    <property type="molecule type" value="Genomic_DNA"/>
</dbReference>